<evidence type="ECO:0000256" key="8">
    <source>
        <dbReference type="ARBA" id="ARBA00023242"/>
    </source>
</evidence>
<reference evidence="12" key="1">
    <citation type="submission" date="2016-03" db="EMBL/GenBank/DDBJ databases">
        <title>Mechanisms controlling the formation of the plant cell surface in tip-growing cells are functionally conserved among land plants.</title>
        <authorList>
            <person name="Honkanen S."/>
            <person name="Jones V.A."/>
            <person name="Morieri G."/>
            <person name="Champion C."/>
            <person name="Hetherington A.J."/>
            <person name="Kelly S."/>
            <person name="Saint-Marcoux D."/>
            <person name="Proust H."/>
            <person name="Prescott H."/>
            <person name="Dolan L."/>
        </authorList>
    </citation>
    <scope>NUCLEOTIDE SEQUENCE [LARGE SCALE GENOMIC DNA]</scope>
    <source>
        <tissue evidence="12">Whole gametophyte</tissue>
    </source>
</reference>
<feature type="domain" description="Core Histone H2A/H2B/H3" evidence="11">
    <location>
        <begin position="38"/>
        <end position="118"/>
    </location>
</feature>
<dbReference type="EMBL" id="LVLJ01001341">
    <property type="protein sequence ID" value="OAE30330.1"/>
    <property type="molecule type" value="Genomic_DNA"/>
</dbReference>
<evidence type="ECO:0000256" key="2">
    <source>
        <dbReference type="ARBA" id="ARBA00004123"/>
    </source>
</evidence>
<organism evidence="12 13">
    <name type="scientific">Marchantia polymorpha subsp. ruderalis</name>
    <dbReference type="NCBI Taxonomy" id="1480154"/>
    <lineage>
        <taxon>Eukaryota</taxon>
        <taxon>Viridiplantae</taxon>
        <taxon>Streptophyta</taxon>
        <taxon>Embryophyta</taxon>
        <taxon>Marchantiophyta</taxon>
        <taxon>Marchantiopsida</taxon>
        <taxon>Marchantiidae</taxon>
        <taxon>Marchantiales</taxon>
        <taxon>Marchantiaceae</taxon>
        <taxon>Marchantia</taxon>
    </lineage>
</organism>
<evidence type="ECO:0000313" key="13">
    <source>
        <dbReference type="Proteomes" id="UP000077202"/>
    </source>
</evidence>
<comment type="similarity">
    <text evidence="4">Belongs to the histone H2B family.</text>
</comment>
<evidence type="ECO:0000256" key="9">
    <source>
        <dbReference type="ARBA" id="ARBA00023269"/>
    </source>
</evidence>
<keyword evidence="9" id="KW-0544">Nucleosome core</keyword>
<dbReference type="GO" id="GO:0005634">
    <property type="term" value="C:nucleus"/>
    <property type="evidence" value="ECO:0007669"/>
    <property type="project" value="UniProtKB-SubCell"/>
</dbReference>
<keyword evidence="6" id="KW-0158">Chromosome</keyword>
<dbReference type="SUPFAM" id="SSF47113">
    <property type="entry name" value="Histone-fold"/>
    <property type="match status" value="1"/>
</dbReference>
<evidence type="ECO:0000256" key="3">
    <source>
        <dbReference type="ARBA" id="ARBA00004286"/>
    </source>
</evidence>
<dbReference type="GO" id="GO:0030527">
    <property type="term" value="F:structural constituent of chromatin"/>
    <property type="evidence" value="ECO:0007669"/>
    <property type="project" value="InterPro"/>
</dbReference>
<comment type="caution">
    <text evidence="12">The sequence shown here is derived from an EMBL/GenBank/DDBJ whole genome shotgun (WGS) entry which is preliminary data.</text>
</comment>
<dbReference type="FunFam" id="1.10.20.10:FF:000016">
    <property type="entry name" value="Histone H2B"/>
    <property type="match status" value="1"/>
</dbReference>
<evidence type="ECO:0000256" key="4">
    <source>
        <dbReference type="ARBA" id="ARBA00006846"/>
    </source>
</evidence>
<sequence>MAPKSPEPEKKEGGKKGEKKPMKGRPKAEKKPASASGKESKDSKKKKVKKGTETYKIYIYKVLKQVHHEMGISSKAMGIMNSFINDIFEKLAQEAARLARYNKKPTITSREIQTAVRLILPGELAKHAVSEAYSIGSNLVTC</sequence>
<dbReference type="PANTHER" id="PTHR23428">
    <property type="entry name" value="HISTONE H2B"/>
    <property type="match status" value="1"/>
</dbReference>
<comment type="subcellular location">
    <subcellularLocation>
        <location evidence="3">Chromosome</location>
    </subcellularLocation>
    <subcellularLocation>
        <location evidence="2">Nucleus</location>
    </subcellularLocation>
</comment>
<dbReference type="GO" id="GO:0003677">
    <property type="term" value="F:DNA binding"/>
    <property type="evidence" value="ECO:0007669"/>
    <property type="project" value="UniProtKB-KW"/>
</dbReference>
<evidence type="ECO:0000313" key="12">
    <source>
        <dbReference type="EMBL" id="OAE30330.1"/>
    </source>
</evidence>
<evidence type="ECO:0000259" key="11">
    <source>
        <dbReference type="Pfam" id="PF00125"/>
    </source>
</evidence>
<evidence type="ECO:0000256" key="5">
    <source>
        <dbReference type="ARBA" id="ARBA00011538"/>
    </source>
</evidence>
<evidence type="ECO:0000256" key="10">
    <source>
        <dbReference type="SAM" id="MobiDB-lite"/>
    </source>
</evidence>
<protein>
    <recommendedName>
        <fullName evidence="11">Core Histone H2A/H2B/H3 domain-containing protein</fullName>
    </recommendedName>
</protein>
<dbReference type="InterPro" id="IPR007125">
    <property type="entry name" value="H2A/H2B/H3"/>
</dbReference>
<accession>A0A176WAZ2</accession>
<dbReference type="AlphaFoldDB" id="A0A176WAZ2"/>
<dbReference type="GO" id="GO:0000786">
    <property type="term" value="C:nucleosome"/>
    <property type="evidence" value="ECO:0007669"/>
    <property type="project" value="UniProtKB-KW"/>
</dbReference>
<keyword evidence="13" id="KW-1185">Reference proteome</keyword>
<dbReference type="SMART" id="SM00427">
    <property type="entry name" value="H2B"/>
    <property type="match status" value="1"/>
</dbReference>
<evidence type="ECO:0000256" key="6">
    <source>
        <dbReference type="ARBA" id="ARBA00022454"/>
    </source>
</evidence>
<gene>
    <name evidence="12" type="ORF">AXG93_4201s1310</name>
</gene>
<comment type="subunit">
    <text evidence="5">The nucleosome is a histone octamer containing two molecules each of H2A, H2B, H3 and H4 assembled in one H3-H4 heterotetramer and two H2A-H2B heterodimers. The octamer wraps approximately 147 bp of DNA.</text>
</comment>
<feature type="compositionally biased region" description="Basic and acidic residues" evidence="10">
    <location>
        <begin position="1"/>
        <end position="42"/>
    </location>
</feature>
<proteinExistence type="inferred from homology"/>
<name>A0A176WAZ2_MARPO</name>
<dbReference type="GO" id="GO:0046982">
    <property type="term" value="F:protein heterodimerization activity"/>
    <property type="evidence" value="ECO:0007669"/>
    <property type="project" value="InterPro"/>
</dbReference>
<evidence type="ECO:0000256" key="1">
    <source>
        <dbReference type="ARBA" id="ARBA00002001"/>
    </source>
</evidence>
<dbReference type="CDD" id="cd22910">
    <property type="entry name" value="HFD_H2B"/>
    <property type="match status" value="1"/>
</dbReference>
<dbReference type="Proteomes" id="UP000077202">
    <property type="component" value="Unassembled WGS sequence"/>
</dbReference>
<dbReference type="InterPro" id="IPR000558">
    <property type="entry name" value="Histone_H2B"/>
</dbReference>
<evidence type="ECO:0000256" key="7">
    <source>
        <dbReference type="ARBA" id="ARBA00023125"/>
    </source>
</evidence>
<feature type="region of interest" description="Disordered" evidence="10">
    <location>
        <begin position="1"/>
        <end position="50"/>
    </location>
</feature>
<dbReference type="Pfam" id="PF00125">
    <property type="entry name" value="Histone"/>
    <property type="match status" value="1"/>
</dbReference>
<keyword evidence="8" id="KW-0539">Nucleus</keyword>
<dbReference type="InterPro" id="IPR009072">
    <property type="entry name" value="Histone-fold"/>
</dbReference>
<comment type="function">
    <text evidence="1">Core component of nucleosome. Nucleosomes wrap and compact DNA into chromatin, limiting DNA accessibility to the cellular machineries which require DNA as a template. Histones thereby play a central role in transcription regulation, DNA repair, DNA replication and chromosomal stability. DNA accessibility is regulated via a complex set of post-translational modifications of histones, also called histone code, and nucleosome remodeling.</text>
</comment>
<dbReference type="PRINTS" id="PR00621">
    <property type="entry name" value="HISTONEH2B"/>
</dbReference>
<keyword evidence="7" id="KW-0238">DNA-binding</keyword>
<dbReference type="Gene3D" id="1.10.20.10">
    <property type="entry name" value="Histone, subunit A"/>
    <property type="match status" value="1"/>
</dbReference>